<name>A0A1W1X2U3_9NEIS</name>
<dbReference type="RefSeq" id="WP_084088976.1">
    <property type="nucleotide sequence ID" value="NZ_FWXD01000002.1"/>
</dbReference>
<dbReference type="OrthoDB" id="8776071at2"/>
<feature type="repeat" description="TPR" evidence="1">
    <location>
        <begin position="47"/>
        <end position="80"/>
    </location>
</feature>
<dbReference type="SUPFAM" id="SSF48452">
    <property type="entry name" value="TPR-like"/>
    <property type="match status" value="1"/>
</dbReference>
<evidence type="ECO:0000256" key="1">
    <source>
        <dbReference type="PROSITE-ProRule" id="PRU00339"/>
    </source>
</evidence>
<organism evidence="2 3">
    <name type="scientific">Andreprevotia lacus DSM 23236</name>
    <dbReference type="NCBI Taxonomy" id="1121001"/>
    <lineage>
        <taxon>Bacteria</taxon>
        <taxon>Pseudomonadati</taxon>
        <taxon>Pseudomonadota</taxon>
        <taxon>Betaproteobacteria</taxon>
        <taxon>Neisseriales</taxon>
        <taxon>Chitinibacteraceae</taxon>
        <taxon>Andreprevotia</taxon>
    </lineage>
</organism>
<gene>
    <name evidence="2" type="ORF">SAMN02745857_00516</name>
</gene>
<accession>A0A1W1X2U3</accession>
<dbReference type="Proteomes" id="UP000192761">
    <property type="component" value="Unassembled WGS sequence"/>
</dbReference>
<keyword evidence="1" id="KW-0802">TPR repeat</keyword>
<keyword evidence="3" id="KW-1185">Reference proteome</keyword>
<evidence type="ECO:0000313" key="2">
    <source>
        <dbReference type="EMBL" id="SMC18276.1"/>
    </source>
</evidence>
<evidence type="ECO:0000313" key="3">
    <source>
        <dbReference type="Proteomes" id="UP000192761"/>
    </source>
</evidence>
<dbReference type="AlphaFoldDB" id="A0A1W1X2U3"/>
<dbReference type="PROSITE" id="PS50005">
    <property type="entry name" value="TPR"/>
    <property type="match status" value="1"/>
</dbReference>
<dbReference type="STRING" id="1121001.SAMN02745857_00516"/>
<dbReference type="Gene3D" id="1.25.40.10">
    <property type="entry name" value="Tetratricopeptide repeat domain"/>
    <property type="match status" value="1"/>
</dbReference>
<reference evidence="2 3" key="1">
    <citation type="submission" date="2017-04" db="EMBL/GenBank/DDBJ databases">
        <authorList>
            <person name="Afonso C.L."/>
            <person name="Miller P.J."/>
            <person name="Scott M.A."/>
            <person name="Spackman E."/>
            <person name="Goraichik I."/>
            <person name="Dimitrov K.M."/>
            <person name="Suarez D.L."/>
            <person name="Swayne D.E."/>
        </authorList>
    </citation>
    <scope>NUCLEOTIDE SEQUENCE [LARGE SCALE GENOMIC DNA]</scope>
    <source>
        <strain evidence="2 3">DSM 23236</strain>
    </source>
</reference>
<dbReference type="InterPro" id="IPR011990">
    <property type="entry name" value="TPR-like_helical_dom_sf"/>
</dbReference>
<dbReference type="InterPro" id="IPR019734">
    <property type="entry name" value="TPR_rpt"/>
</dbReference>
<sequence length="193" mass="21043">MNDVTPGNALSENELLHLAIEASNRERYDLSIGYLKQAIATPGPLASKTHFLLGTQYAQIGMYEDAERFMQLAVSFEPGFDIAVFQLGLLQLTSGKPDAAEASWQGLDFLPVEHGLNHFRRGMLALQRNALVEAEAELRAGLATPLPNAPLLAEMQRVTDNIVKLRAEAGDASAEEAPSDAGDEHLFLSAYRH</sequence>
<dbReference type="EMBL" id="FWXD01000002">
    <property type="protein sequence ID" value="SMC18276.1"/>
    <property type="molecule type" value="Genomic_DNA"/>
</dbReference>
<proteinExistence type="predicted"/>
<protein>
    <submittedName>
        <fullName evidence="2">Uncharacterized protein</fullName>
    </submittedName>
</protein>